<name>A0A3N4MKQ8_9BACT</name>
<dbReference type="Gene3D" id="1.10.287.1490">
    <property type="match status" value="1"/>
</dbReference>
<dbReference type="RefSeq" id="WP_120517033.1">
    <property type="nucleotide sequence ID" value="NZ_QXZY01000008.1"/>
</dbReference>
<sequence>MANFLKKALGLFVEFEPNEPQHPGTPARDNLAQKFPLSSPKQAAANLSDEELDKFDQHFTRLFESSNLPGPDYFEFWRMMETLEAHVPDEKARIGAVFATLSIQGLTRDKLLETAGQYKTMVEKDRAEFDKAADDKAAREVEGRVHQIAQFEKDIAENSKKIQELTEAINKAQASMKELKDQAAAHEQKIAASRQGYDIACDAMINKISTDIQKIQTSI</sequence>
<comment type="caution">
    <text evidence="2">The sequence shown here is derived from an EMBL/GenBank/DDBJ whole genome shotgun (WGS) entry which is preliminary data.</text>
</comment>
<protein>
    <recommendedName>
        <fullName evidence="4">DUF4047 domain-containing protein</fullName>
    </recommendedName>
</protein>
<evidence type="ECO:0000313" key="2">
    <source>
        <dbReference type="EMBL" id="RPD40650.1"/>
    </source>
</evidence>
<dbReference type="AlphaFoldDB" id="A0A3N4MKQ8"/>
<gene>
    <name evidence="2" type="ORF">EG028_15265</name>
</gene>
<evidence type="ECO:0000256" key="1">
    <source>
        <dbReference type="SAM" id="Coils"/>
    </source>
</evidence>
<reference evidence="3" key="1">
    <citation type="submission" date="2018-11" db="EMBL/GenBank/DDBJ databases">
        <title>Chitinophaga lutea sp.nov., isolate from arsenic contaminated soil.</title>
        <authorList>
            <person name="Zong Y."/>
        </authorList>
    </citation>
    <scope>NUCLEOTIDE SEQUENCE [LARGE SCALE GENOMIC DNA]</scope>
    <source>
        <strain evidence="3">YLT18</strain>
    </source>
</reference>
<dbReference type="Proteomes" id="UP000279089">
    <property type="component" value="Unassembled WGS sequence"/>
</dbReference>
<keyword evidence="1" id="KW-0175">Coiled coil</keyword>
<evidence type="ECO:0000313" key="3">
    <source>
        <dbReference type="Proteomes" id="UP000279089"/>
    </source>
</evidence>
<dbReference type="OrthoDB" id="1160770at2"/>
<accession>A0A3N4MKQ8</accession>
<organism evidence="2 3">
    <name type="scientific">Chitinophaga barathri</name>
    <dbReference type="NCBI Taxonomy" id="1647451"/>
    <lineage>
        <taxon>Bacteria</taxon>
        <taxon>Pseudomonadati</taxon>
        <taxon>Bacteroidota</taxon>
        <taxon>Chitinophagia</taxon>
        <taxon>Chitinophagales</taxon>
        <taxon>Chitinophagaceae</taxon>
        <taxon>Chitinophaga</taxon>
    </lineage>
</organism>
<proteinExistence type="predicted"/>
<feature type="coiled-coil region" evidence="1">
    <location>
        <begin position="148"/>
        <end position="196"/>
    </location>
</feature>
<evidence type="ECO:0008006" key="4">
    <source>
        <dbReference type="Google" id="ProtNLM"/>
    </source>
</evidence>
<keyword evidence="3" id="KW-1185">Reference proteome</keyword>
<dbReference type="EMBL" id="RMBX01000007">
    <property type="protein sequence ID" value="RPD40650.1"/>
    <property type="molecule type" value="Genomic_DNA"/>
</dbReference>